<evidence type="ECO:0000313" key="3">
    <source>
        <dbReference type="Proteomes" id="UP000011976"/>
    </source>
</evidence>
<gene>
    <name evidence="2" type="ORF">PANT_20c00055</name>
</gene>
<organism evidence="2 3">
    <name type="scientific">Pseudozyma antarctica (strain T-34)</name>
    <name type="common">Yeast</name>
    <name type="synonym">Candida antarctica</name>
    <dbReference type="NCBI Taxonomy" id="1151754"/>
    <lineage>
        <taxon>Eukaryota</taxon>
        <taxon>Fungi</taxon>
        <taxon>Dikarya</taxon>
        <taxon>Basidiomycota</taxon>
        <taxon>Ustilaginomycotina</taxon>
        <taxon>Ustilaginomycetes</taxon>
        <taxon>Ustilaginales</taxon>
        <taxon>Ustilaginaceae</taxon>
        <taxon>Moesziomyces</taxon>
    </lineage>
</organism>
<reference evidence="3" key="1">
    <citation type="journal article" date="2013" name="Genome Announc.">
        <title>Genome sequence of the basidiomycetous yeast Pseudozyma antarctica T-34, a producer of the glycolipid biosurfactants mannosylerythritol lipids.</title>
        <authorList>
            <person name="Morita T."/>
            <person name="Koike H."/>
            <person name="Koyama Y."/>
            <person name="Hagiwara H."/>
            <person name="Ito E."/>
            <person name="Fukuoka T."/>
            <person name="Imura T."/>
            <person name="Machida M."/>
            <person name="Kitamoto D."/>
        </authorList>
    </citation>
    <scope>NUCLEOTIDE SEQUENCE [LARGE SCALE GENOMIC DNA]</scope>
    <source>
        <strain evidence="3">T-34</strain>
    </source>
</reference>
<evidence type="ECO:0000313" key="2">
    <source>
        <dbReference type="EMBL" id="GAC76312.1"/>
    </source>
</evidence>
<feature type="compositionally biased region" description="Low complexity" evidence="1">
    <location>
        <begin position="99"/>
        <end position="118"/>
    </location>
</feature>
<protein>
    <submittedName>
        <fullName evidence="2">Uncharacterized protein</fullName>
    </submittedName>
</protein>
<dbReference type="EMBL" id="DF196786">
    <property type="protein sequence ID" value="GAC76312.1"/>
    <property type="molecule type" value="Genomic_DNA"/>
</dbReference>
<dbReference type="Proteomes" id="UP000011976">
    <property type="component" value="Unassembled WGS sequence"/>
</dbReference>
<feature type="region of interest" description="Disordered" evidence="1">
    <location>
        <begin position="1"/>
        <end position="126"/>
    </location>
</feature>
<proteinExistence type="predicted"/>
<evidence type="ECO:0000256" key="1">
    <source>
        <dbReference type="SAM" id="MobiDB-lite"/>
    </source>
</evidence>
<accession>M9MHQ1</accession>
<name>M9MHQ1_PSEA3</name>
<dbReference type="AlphaFoldDB" id="M9MHQ1"/>
<sequence length="126" mass="12805">MSLSNTARHTSGTSTTTTTTSPVATSVRRAYYDPPQNMTMTLPLSGLSPPSKGFFAPSSLPNSRSDVSANGAVSSAVPSRGRRRESITGQMRRKATDTASAAGAGGASLLSMSRGAAGMPASPNGR</sequence>
<feature type="non-terminal residue" evidence="2">
    <location>
        <position position="126"/>
    </location>
</feature>
<feature type="compositionally biased region" description="Polar residues" evidence="1">
    <location>
        <begin position="59"/>
        <end position="77"/>
    </location>
</feature>
<feature type="compositionally biased region" description="Low complexity" evidence="1">
    <location>
        <begin position="10"/>
        <end position="21"/>
    </location>
</feature>